<evidence type="ECO:0000313" key="6">
    <source>
        <dbReference type="EMBL" id="CDS84569.1"/>
    </source>
</evidence>
<proteinExistence type="inferred from homology"/>
<dbReference type="InterPro" id="IPR003439">
    <property type="entry name" value="ABC_transporter-like_ATP-bd"/>
</dbReference>
<evidence type="ECO:0000256" key="1">
    <source>
        <dbReference type="ARBA" id="ARBA00005417"/>
    </source>
</evidence>
<dbReference type="GO" id="GO:0098796">
    <property type="term" value="C:membrane protein complex"/>
    <property type="evidence" value="ECO:0007669"/>
    <property type="project" value="UniProtKB-ARBA"/>
</dbReference>
<dbReference type="PANTHER" id="PTHR42798">
    <property type="entry name" value="LIPOPROTEIN-RELEASING SYSTEM ATP-BINDING PROTEIN LOLD"/>
    <property type="match status" value="1"/>
</dbReference>
<evidence type="ECO:0000256" key="4">
    <source>
        <dbReference type="ARBA" id="ARBA00022840"/>
    </source>
</evidence>
<protein>
    <submittedName>
        <fullName evidence="7">ABC transporter (ATP-binding protein) efflux of cationic peptides</fullName>
    </submittedName>
    <submittedName>
        <fullName evidence="8">ABC-type transport system, ATP-binding protein</fullName>
        <ecNumber evidence="8">3.6.3.-</ecNumber>
    </submittedName>
</protein>
<dbReference type="GO" id="GO:0005524">
    <property type="term" value="F:ATP binding"/>
    <property type="evidence" value="ECO:0007669"/>
    <property type="project" value="UniProtKB-KW"/>
</dbReference>
<dbReference type="Gene3D" id="3.40.50.300">
    <property type="entry name" value="P-loop containing nucleotide triphosphate hydrolases"/>
    <property type="match status" value="1"/>
</dbReference>
<comment type="similarity">
    <text evidence="1">Belongs to the ABC transporter superfamily.</text>
</comment>
<dbReference type="GO" id="GO:0016887">
    <property type="term" value="F:ATP hydrolysis activity"/>
    <property type="evidence" value="ECO:0007669"/>
    <property type="project" value="InterPro"/>
</dbReference>
<dbReference type="AlphaFoldDB" id="A0A069APJ8"/>
<dbReference type="SMART" id="SM00382">
    <property type="entry name" value="AAA"/>
    <property type="match status" value="1"/>
</dbReference>
<evidence type="ECO:0000313" key="7">
    <source>
        <dbReference type="EMBL" id="CDS86642.1"/>
    </source>
</evidence>
<dbReference type="EMBL" id="LK933005">
    <property type="protein sequence ID" value="CDT22596.1"/>
    <property type="molecule type" value="Genomic_DNA"/>
</dbReference>
<keyword evidence="2" id="KW-0813">Transport</keyword>
<dbReference type="EMBL" id="LK932486">
    <property type="protein sequence ID" value="CDS84569.1"/>
    <property type="molecule type" value="Genomic_DNA"/>
</dbReference>
<organism evidence="8">
    <name type="scientific">Clostridioides difficile</name>
    <name type="common">Peptoclostridium difficile</name>
    <dbReference type="NCBI Taxonomy" id="1496"/>
    <lineage>
        <taxon>Bacteria</taxon>
        <taxon>Bacillati</taxon>
        <taxon>Bacillota</taxon>
        <taxon>Clostridia</taxon>
        <taxon>Peptostreptococcales</taxon>
        <taxon>Peptostreptococcaceae</taxon>
        <taxon>Clostridioides</taxon>
    </lineage>
</organism>
<dbReference type="GO" id="GO:0022857">
    <property type="term" value="F:transmembrane transporter activity"/>
    <property type="evidence" value="ECO:0007669"/>
    <property type="project" value="UniProtKB-ARBA"/>
</dbReference>
<dbReference type="FunFam" id="3.40.50.300:FF:000032">
    <property type="entry name" value="Export ABC transporter ATP-binding protein"/>
    <property type="match status" value="1"/>
</dbReference>
<keyword evidence="8" id="KW-0378">Hydrolase</keyword>
<dbReference type="PANTHER" id="PTHR42798:SF7">
    <property type="entry name" value="ALPHA-D-RIBOSE 1-METHYLPHOSPHONATE 5-TRIPHOSPHATE SYNTHASE SUBUNIT PHNL"/>
    <property type="match status" value="1"/>
</dbReference>
<name>A0A069APJ8_CLODI</name>
<dbReference type="EC" id="3.6.3.-" evidence="8"/>
<keyword evidence="4 8" id="KW-0067">ATP-binding</keyword>
<evidence type="ECO:0000256" key="3">
    <source>
        <dbReference type="ARBA" id="ARBA00022741"/>
    </source>
</evidence>
<gene>
    <name evidence="7" type="primary">yxdL</name>
    <name evidence="8" type="ORF">BN1095_340305</name>
    <name evidence="6" type="ORF">BN1096_350015</name>
    <name evidence="7" type="ORF">BN1097_580016</name>
</gene>
<dbReference type="InterPro" id="IPR003593">
    <property type="entry name" value="AAA+_ATPase"/>
</dbReference>
<sequence>MVKVVYSRYYGIVVKIKNYGEYKMNILSIRNISKTYCGNIPFKALDKVSLNIEKGEFVSVMGPSGSGKSTLLNIISTVDRQSEGEVVLDGYDVSKLKGEKLAEFRRKQLGFVFQDFNLIDTLTVGENIMLPLTLEGASIKDMNIQTKSISKFLGIDKILDRKTYEISGGQAQRCAIARAIINKPAILLADEPTGNLDSKSTDDVLKLFTRINKEQNVTTLMVTHEAYSASYSDRVIFIKDGCIYTEIKKSESNNSFYSDILAVLSQIGGVR</sequence>
<evidence type="ECO:0000259" key="5">
    <source>
        <dbReference type="PROSITE" id="PS50893"/>
    </source>
</evidence>
<feature type="domain" description="ABC transporter" evidence="5">
    <location>
        <begin position="27"/>
        <end position="265"/>
    </location>
</feature>
<accession>A0A069APJ8</accession>
<dbReference type="CDD" id="cd03255">
    <property type="entry name" value="ABC_MJ0796_LolCDE_FtsE"/>
    <property type="match status" value="1"/>
</dbReference>
<dbReference type="EMBL" id="LK932396">
    <property type="protein sequence ID" value="CDS86642.1"/>
    <property type="molecule type" value="Genomic_DNA"/>
</dbReference>
<evidence type="ECO:0000313" key="8">
    <source>
        <dbReference type="EMBL" id="CDT22596.1"/>
    </source>
</evidence>
<dbReference type="Pfam" id="PF00005">
    <property type="entry name" value="ABC_tran"/>
    <property type="match status" value="1"/>
</dbReference>
<dbReference type="InterPro" id="IPR027417">
    <property type="entry name" value="P-loop_NTPase"/>
</dbReference>
<dbReference type="SUPFAM" id="SSF52540">
    <property type="entry name" value="P-loop containing nucleoside triphosphate hydrolases"/>
    <property type="match status" value="1"/>
</dbReference>
<keyword evidence="3" id="KW-0547">Nucleotide-binding</keyword>
<dbReference type="InterPro" id="IPR017911">
    <property type="entry name" value="MacB-like_ATP-bd"/>
</dbReference>
<dbReference type="PROSITE" id="PS50893">
    <property type="entry name" value="ABC_TRANSPORTER_2"/>
    <property type="match status" value="1"/>
</dbReference>
<evidence type="ECO:0000256" key="2">
    <source>
        <dbReference type="ARBA" id="ARBA00022448"/>
    </source>
</evidence>
<reference evidence="8" key="1">
    <citation type="submission" date="2014-07" db="EMBL/GenBank/DDBJ databases">
        <authorList>
            <person name="Monot Marc"/>
        </authorList>
    </citation>
    <scope>NUCLEOTIDE SEQUENCE</scope>
    <source>
        <strain evidence="8">7032989</strain>
        <strain evidence="7">7032994</strain>
    </source>
</reference>